<sequence length="148" mass="15727">MQEHIEFNPSFTMLTLALAPGESVRAEAGAMVCQSGVEMKTGMSGGGGIGGFFKSMAKSVFTSESFFLNTFTAGANGGWVSLAPGSPGDIAWFDCQPGQNLFIQSGSYLASTPNIETDTKFQGFKGLFSGERLFFIRAFTQAGEGRVY</sequence>
<dbReference type="EMBL" id="UINC01149884">
    <property type="protein sequence ID" value="SVD42613.1"/>
    <property type="molecule type" value="Genomic_DNA"/>
</dbReference>
<dbReference type="Pfam" id="PF01987">
    <property type="entry name" value="AIM24"/>
    <property type="match status" value="1"/>
</dbReference>
<reference evidence="1" key="1">
    <citation type="submission" date="2018-05" db="EMBL/GenBank/DDBJ databases">
        <authorList>
            <person name="Lanie J.A."/>
            <person name="Ng W.-L."/>
            <person name="Kazmierczak K.M."/>
            <person name="Andrzejewski T.M."/>
            <person name="Davidsen T.M."/>
            <person name="Wayne K.J."/>
            <person name="Tettelin H."/>
            <person name="Glass J.I."/>
            <person name="Rusch D."/>
            <person name="Podicherti R."/>
            <person name="Tsui H.-C.T."/>
            <person name="Winkler M.E."/>
        </authorList>
    </citation>
    <scope>NUCLEOTIDE SEQUENCE</scope>
</reference>
<gene>
    <name evidence="1" type="ORF">METZ01_LOCUS395467</name>
</gene>
<evidence type="ECO:0000313" key="1">
    <source>
        <dbReference type="EMBL" id="SVD42613.1"/>
    </source>
</evidence>
<dbReference type="InterPro" id="IPR016031">
    <property type="entry name" value="Trp_RNA-bd_attenuator-like_dom"/>
</dbReference>
<dbReference type="Gene3D" id="3.60.160.10">
    <property type="entry name" value="Mitochondrial biogenesis AIM24"/>
    <property type="match status" value="1"/>
</dbReference>
<proteinExistence type="predicted"/>
<organism evidence="1">
    <name type="scientific">marine metagenome</name>
    <dbReference type="NCBI Taxonomy" id="408172"/>
    <lineage>
        <taxon>unclassified sequences</taxon>
        <taxon>metagenomes</taxon>
        <taxon>ecological metagenomes</taxon>
    </lineage>
</organism>
<dbReference type="PANTHER" id="PTHR43657:SF1">
    <property type="entry name" value="ALTERED INHERITANCE OF MITOCHONDRIA PROTEIN 24, MITOCHONDRIAL"/>
    <property type="match status" value="1"/>
</dbReference>
<dbReference type="AlphaFoldDB" id="A0A382V7Y4"/>
<dbReference type="InterPro" id="IPR002838">
    <property type="entry name" value="AIM24"/>
</dbReference>
<protein>
    <recommendedName>
        <fullName evidence="2">TIGR00266 family protein</fullName>
    </recommendedName>
</protein>
<dbReference type="SUPFAM" id="SSF51219">
    <property type="entry name" value="TRAP-like"/>
    <property type="match status" value="1"/>
</dbReference>
<dbReference type="PANTHER" id="PTHR43657">
    <property type="entry name" value="TRYPTOPHAN RNA-BINDING ATTENUATOR PROTEIN-LIKE PROTEIN"/>
    <property type="match status" value="1"/>
</dbReference>
<accession>A0A382V7Y4</accession>
<evidence type="ECO:0008006" key="2">
    <source>
        <dbReference type="Google" id="ProtNLM"/>
    </source>
</evidence>
<feature type="non-terminal residue" evidence="1">
    <location>
        <position position="148"/>
    </location>
</feature>
<name>A0A382V7Y4_9ZZZZ</name>
<dbReference type="InterPro" id="IPR036983">
    <property type="entry name" value="AIM24_sf"/>
</dbReference>